<dbReference type="AlphaFoldDB" id="A0A149QFE4"/>
<dbReference type="RefSeq" id="WP_062248743.1">
    <property type="nucleotide sequence ID" value="NZ_LHZA01000130.1"/>
</dbReference>
<dbReference type="PATRIC" id="fig|178900.5.peg.2374"/>
<proteinExistence type="predicted"/>
<protein>
    <submittedName>
        <fullName evidence="2">Alkyl hydroperoxide reductase</fullName>
    </submittedName>
</protein>
<name>A0A149QFE4_9PROT</name>
<dbReference type="Proteomes" id="UP000075473">
    <property type="component" value="Unassembled WGS sequence"/>
</dbReference>
<dbReference type="EMBL" id="LHZA01000130">
    <property type="protein sequence ID" value="KXU96035.1"/>
    <property type="molecule type" value="Genomic_DNA"/>
</dbReference>
<organism evidence="2 3">
    <name type="scientific">Acetobacter cerevisiae</name>
    <dbReference type="NCBI Taxonomy" id="178900"/>
    <lineage>
        <taxon>Bacteria</taxon>
        <taxon>Pseudomonadati</taxon>
        <taxon>Pseudomonadota</taxon>
        <taxon>Alphaproteobacteria</taxon>
        <taxon>Acetobacterales</taxon>
        <taxon>Acetobacteraceae</taxon>
        <taxon>Acetobacter</taxon>
    </lineage>
</organism>
<evidence type="ECO:0000313" key="3">
    <source>
        <dbReference type="Proteomes" id="UP000075473"/>
    </source>
</evidence>
<dbReference type="InterPro" id="IPR013766">
    <property type="entry name" value="Thioredoxin_domain"/>
</dbReference>
<accession>A0A149QFE4</accession>
<feature type="domain" description="Thioredoxin" evidence="1">
    <location>
        <begin position="49"/>
        <end position="186"/>
    </location>
</feature>
<dbReference type="Gene3D" id="3.40.30.10">
    <property type="entry name" value="Glutaredoxin"/>
    <property type="match status" value="1"/>
</dbReference>
<sequence>MLIILTVSTLLLTVFTLGLALGVFVLARQIGVLHERLAPIGVQPVLSGLQVGQALPQVTARTLADAPVAIGGASATGRAMMLMFVSADCPVCKRALPVARAVAQEHGLDLALIGEGDVAALSAMAQRTPLGGVPLLVSMELLLLMQIGRLPTLVVLDPRGVITARDVASSRREIESLVATLPQARPAQMKETSHVAV</sequence>
<gene>
    <name evidence="2" type="ORF">AD928_05025</name>
</gene>
<dbReference type="InterPro" id="IPR036249">
    <property type="entry name" value="Thioredoxin-like_sf"/>
</dbReference>
<evidence type="ECO:0000313" key="2">
    <source>
        <dbReference type="EMBL" id="KXU96035.1"/>
    </source>
</evidence>
<reference evidence="2 3" key="1">
    <citation type="submission" date="2015-06" db="EMBL/GenBank/DDBJ databases">
        <title>Improved classification and identification of acetic acid bacteria using matrix-assisted laser desorption/ionization time-of-flight mass spectrometry; Gluconobacter nephelii and Gluconobacter uchimurae are later heterotypic synonyms of Gluconobacter japonicus and Gluconobacter oxydans, respectively.</title>
        <authorList>
            <person name="Li L."/>
            <person name="Cleenwerck I."/>
            <person name="De Vuyst L."/>
            <person name="Vandamme P."/>
        </authorList>
    </citation>
    <scope>NUCLEOTIDE SEQUENCE [LARGE SCALE GENOMIC DNA]</scope>
    <source>
        <strain evidence="2 3">LMG 1625</strain>
    </source>
</reference>
<evidence type="ECO:0000259" key="1">
    <source>
        <dbReference type="PROSITE" id="PS51352"/>
    </source>
</evidence>
<dbReference type="SUPFAM" id="SSF52833">
    <property type="entry name" value="Thioredoxin-like"/>
    <property type="match status" value="1"/>
</dbReference>
<dbReference type="PROSITE" id="PS51352">
    <property type="entry name" value="THIOREDOXIN_2"/>
    <property type="match status" value="1"/>
</dbReference>
<comment type="caution">
    <text evidence="2">The sequence shown here is derived from an EMBL/GenBank/DDBJ whole genome shotgun (WGS) entry which is preliminary data.</text>
</comment>